<dbReference type="PROSITE" id="PS01033">
    <property type="entry name" value="GLOBIN"/>
    <property type="match status" value="1"/>
</dbReference>
<keyword evidence="5 17" id="KW-0349">Heme</keyword>
<dbReference type="Gene3D" id="6.10.140.2110">
    <property type="match status" value="1"/>
</dbReference>
<dbReference type="Gene3D" id="6.10.140.2100">
    <property type="match status" value="1"/>
</dbReference>
<dbReference type="GO" id="GO:0016491">
    <property type="term" value="F:oxidoreductase activity"/>
    <property type="evidence" value="ECO:0007669"/>
    <property type="project" value="UniProtKB-KW"/>
</dbReference>
<comment type="similarity">
    <text evidence="1 17">Belongs to the globin family.</text>
</comment>
<comment type="subcellular location">
    <subcellularLocation>
        <location evidence="12">Cytoplasm</location>
        <location evidence="12">Sarcoplasm</location>
    </subcellularLocation>
</comment>
<comment type="function">
    <text evidence="11">Monomeric heme protein which primary function is to store oxygen and facilitate its diffusion within muscle tissues. Reversibly binds oxygen through a pentacoordinated heme iron and enables its timely and efficient release as needed during periods of heightened demand. Depending on the oxidative conditions of tissues and cells, and in addition to its ability to bind oxygen, it also has a nitrite reductase activity whereby it regulates the production of bioactive nitric oxide. Under stress conditions, like hypoxia and anoxia, it also protects cells against reactive oxygen species thanks to its pseudoperoxidase activity.</text>
</comment>
<evidence type="ECO:0000256" key="2">
    <source>
        <dbReference type="ARBA" id="ARBA00022448"/>
    </source>
</evidence>
<keyword evidence="3" id="KW-0963">Cytoplasm</keyword>
<reference evidence="20" key="1">
    <citation type="submission" date="2018-10" db="EMBL/GenBank/DDBJ databases">
        <title>De novo assembly of a Great Dane genome.</title>
        <authorList>
            <person name="Kidd J.M."/>
            <person name="Pendleton A.L."/>
            <person name="Shen F."/>
            <person name="Emery S."/>
        </authorList>
    </citation>
    <scope>NUCLEOTIDE SEQUENCE [LARGE SCALE GENOMIC DNA]</scope>
    <source>
        <strain evidence="20">Great Dane</strain>
    </source>
</reference>
<keyword evidence="9" id="KW-0408">Iron</keyword>
<dbReference type="Proteomes" id="UP000694542">
    <property type="component" value="Chromosome 10"/>
</dbReference>
<evidence type="ECO:0000313" key="20">
    <source>
        <dbReference type="Ensembl" id="ENSCAFP00040008508.1"/>
    </source>
</evidence>
<keyword evidence="7" id="KW-0479">Metal-binding</keyword>
<evidence type="ECO:0000313" key="21">
    <source>
        <dbReference type="Proteomes" id="UP000694542"/>
    </source>
</evidence>
<feature type="region of interest" description="Disordered" evidence="18">
    <location>
        <begin position="1"/>
        <end position="20"/>
    </location>
</feature>
<evidence type="ECO:0000256" key="13">
    <source>
        <dbReference type="ARBA" id="ARBA00044552"/>
    </source>
</evidence>
<dbReference type="GO" id="GO:0020037">
    <property type="term" value="F:heme binding"/>
    <property type="evidence" value="ECO:0007669"/>
    <property type="project" value="InterPro"/>
</dbReference>
<evidence type="ECO:0000256" key="14">
    <source>
        <dbReference type="ARBA" id="ARBA00044553"/>
    </source>
</evidence>
<name>A0A8C0Q5J6_CANLF</name>
<keyword evidence="6 17" id="KW-0561">Oxygen transport</keyword>
<evidence type="ECO:0000256" key="6">
    <source>
        <dbReference type="ARBA" id="ARBA00022621"/>
    </source>
</evidence>
<evidence type="ECO:0000256" key="3">
    <source>
        <dbReference type="ARBA" id="ARBA00022490"/>
    </source>
</evidence>
<dbReference type="GO" id="GO:0016528">
    <property type="term" value="C:sarcoplasm"/>
    <property type="evidence" value="ECO:0007669"/>
    <property type="project" value="UniProtKB-SubCell"/>
</dbReference>
<evidence type="ECO:0000256" key="8">
    <source>
        <dbReference type="ARBA" id="ARBA00023002"/>
    </source>
</evidence>
<evidence type="ECO:0000256" key="15">
    <source>
        <dbReference type="ARBA" id="ARBA00048118"/>
    </source>
</evidence>
<comment type="catalytic activity">
    <reaction evidence="16">
        <text>H2O2 + AH2 = A + 2 H2O</text>
        <dbReference type="Rhea" id="RHEA:30275"/>
        <dbReference type="ChEBI" id="CHEBI:13193"/>
        <dbReference type="ChEBI" id="CHEBI:15377"/>
        <dbReference type="ChEBI" id="CHEBI:16240"/>
        <dbReference type="ChEBI" id="CHEBI:17499"/>
    </reaction>
</comment>
<evidence type="ECO:0000256" key="16">
    <source>
        <dbReference type="ARBA" id="ARBA00049931"/>
    </source>
</evidence>
<evidence type="ECO:0000256" key="7">
    <source>
        <dbReference type="ARBA" id="ARBA00022723"/>
    </source>
</evidence>
<comment type="catalytic activity">
    <reaction evidence="15">
        <text>Fe(III)-heme b-[protein] + nitric oxide + H2O = Fe(II)-heme b-[protein] + nitrite + 2 H(+)</text>
        <dbReference type="Rhea" id="RHEA:77711"/>
        <dbReference type="Rhea" id="RHEA-COMP:18975"/>
        <dbReference type="Rhea" id="RHEA-COMP:18976"/>
        <dbReference type="ChEBI" id="CHEBI:15377"/>
        <dbReference type="ChEBI" id="CHEBI:15378"/>
        <dbReference type="ChEBI" id="CHEBI:16301"/>
        <dbReference type="ChEBI" id="CHEBI:16480"/>
        <dbReference type="ChEBI" id="CHEBI:55376"/>
        <dbReference type="ChEBI" id="CHEBI:60344"/>
    </reaction>
    <physiologicalReaction direction="right-to-left" evidence="15">
        <dbReference type="Rhea" id="RHEA:77713"/>
    </physiologicalReaction>
</comment>
<evidence type="ECO:0000256" key="17">
    <source>
        <dbReference type="RuleBase" id="RU000356"/>
    </source>
</evidence>
<organism evidence="20 21">
    <name type="scientific">Canis lupus familiaris</name>
    <name type="common">Dog</name>
    <name type="synonym">Canis familiaris</name>
    <dbReference type="NCBI Taxonomy" id="9615"/>
    <lineage>
        <taxon>Eukaryota</taxon>
        <taxon>Metazoa</taxon>
        <taxon>Chordata</taxon>
        <taxon>Craniata</taxon>
        <taxon>Vertebrata</taxon>
        <taxon>Euteleostomi</taxon>
        <taxon>Mammalia</taxon>
        <taxon>Eutheria</taxon>
        <taxon>Laurasiatheria</taxon>
        <taxon>Carnivora</taxon>
        <taxon>Caniformia</taxon>
        <taxon>Canidae</taxon>
        <taxon>Canis</taxon>
    </lineage>
</organism>
<dbReference type="AlphaFoldDB" id="A0A8C0Q5J6"/>
<dbReference type="PRINTS" id="PR00613">
    <property type="entry name" value="MYOGLOBIN"/>
</dbReference>
<dbReference type="CDD" id="cd08926">
    <property type="entry name" value="Mb"/>
    <property type="match status" value="1"/>
</dbReference>
<dbReference type="GO" id="GO:0005344">
    <property type="term" value="F:oxygen carrier activity"/>
    <property type="evidence" value="ECO:0007669"/>
    <property type="project" value="UniProtKB-KW"/>
</dbReference>
<evidence type="ECO:0000256" key="18">
    <source>
        <dbReference type="SAM" id="MobiDB-lite"/>
    </source>
</evidence>
<dbReference type="Pfam" id="PF00042">
    <property type="entry name" value="Globin"/>
    <property type="match status" value="1"/>
</dbReference>
<feature type="domain" description="Globin" evidence="19">
    <location>
        <begin position="140"/>
        <end position="286"/>
    </location>
</feature>
<evidence type="ECO:0000256" key="10">
    <source>
        <dbReference type="ARBA" id="ARBA00023179"/>
    </source>
</evidence>
<keyword evidence="10" id="KW-0514">Muscle protein</keyword>
<dbReference type="InterPro" id="IPR009050">
    <property type="entry name" value="Globin-like_sf"/>
</dbReference>
<evidence type="ECO:0000256" key="5">
    <source>
        <dbReference type="ARBA" id="ARBA00022617"/>
    </source>
</evidence>
<reference evidence="20" key="2">
    <citation type="submission" date="2025-08" db="UniProtKB">
        <authorList>
            <consortium name="Ensembl"/>
        </authorList>
    </citation>
    <scope>IDENTIFICATION</scope>
</reference>
<dbReference type="InterPro" id="IPR000971">
    <property type="entry name" value="Globin"/>
</dbReference>
<dbReference type="Ensembl" id="ENSCAFT00040009822.1">
    <property type="protein sequence ID" value="ENSCAFP00040008508.1"/>
    <property type="gene ID" value="ENSCAFG00040005219.1"/>
</dbReference>
<dbReference type="SUPFAM" id="SSF46458">
    <property type="entry name" value="Globin-like"/>
    <property type="match status" value="1"/>
</dbReference>
<evidence type="ECO:0000256" key="9">
    <source>
        <dbReference type="ARBA" id="ARBA00023004"/>
    </source>
</evidence>
<dbReference type="GO" id="GO:0019825">
    <property type="term" value="F:oxygen binding"/>
    <property type="evidence" value="ECO:0007669"/>
    <property type="project" value="InterPro"/>
</dbReference>
<evidence type="ECO:0000256" key="4">
    <source>
        <dbReference type="ARBA" id="ARBA00022553"/>
    </source>
</evidence>
<keyword evidence="8" id="KW-0560">Oxidoreductase</keyword>
<keyword evidence="2 17" id="KW-0813">Transport</keyword>
<feature type="compositionally biased region" description="Low complexity" evidence="18">
    <location>
        <begin position="1"/>
        <end position="12"/>
    </location>
</feature>
<evidence type="ECO:0000256" key="11">
    <source>
        <dbReference type="ARBA" id="ARBA00044486"/>
    </source>
</evidence>
<evidence type="ECO:0000259" key="19">
    <source>
        <dbReference type="PROSITE" id="PS01033"/>
    </source>
</evidence>
<dbReference type="InterPro" id="IPR002335">
    <property type="entry name" value="Myoglobin"/>
</dbReference>
<evidence type="ECO:0000256" key="1">
    <source>
        <dbReference type="ARBA" id="ARBA00008705"/>
    </source>
</evidence>
<dbReference type="PANTHER" id="PTHR47132">
    <property type="entry name" value="MYOGLOBIN"/>
    <property type="match status" value="1"/>
</dbReference>
<dbReference type="PANTHER" id="PTHR47132:SF1">
    <property type="entry name" value="MYOGLOBIN"/>
    <property type="match status" value="1"/>
</dbReference>
<protein>
    <recommendedName>
        <fullName evidence="13">Nitrite reductase MB</fullName>
    </recommendedName>
    <alternativeName>
        <fullName evidence="14">Pseudoperoxidase MB</fullName>
    </alternativeName>
</protein>
<proteinExistence type="inferred from homology"/>
<accession>A0A8C0Q5J6</accession>
<dbReference type="GO" id="GO:0046872">
    <property type="term" value="F:metal ion binding"/>
    <property type="evidence" value="ECO:0007669"/>
    <property type="project" value="UniProtKB-KW"/>
</dbReference>
<keyword evidence="4" id="KW-0597">Phosphoprotein</keyword>
<evidence type="ECO:0000256" key="12">
    <source>
        <dbReference type="ARBA" id="ARBA00044498"/>
    </source>
</evidence>
<sequence length="292" mass="31906">MGQEEPPQAPEAAEGRGGEEGWCPQAAPVIGILGSLCPCQSSSNKAPPGLQGEEELCHVNCIFSSLCLCPAAIRHLSPPPAPRLGWRLQEDSWGEGETWRGENCCLEDCNTDLIFARESPGLPCQGQVLSSSSGHACTMGLSDGEWQLVLNIWGKVETDLAGHGQEVLIRLFKNHPETLDKFDKFKHLKTEDEMKGSEDLKKHGNTVLTALGGILKKKGHHEAELKPLAQSHATKHKIPVKYLEFISDAIIQVLQSKHSGDFHADTEAAMKKALELFRNDIAAKYKELGFQG</sequence>